<protein>
    <submittedName>
        <fullName evidence="2">DUF4390 domain-containing protein</fullName>
    </submittedName>
</protein>
<name>A0A845BMS0_9NEIS</name>
<proteinExistence type="predicted"/>
<reference evidence="2 3" key="1">
    <citation type="submission" date="2019-12" db="EMBL/GenBank/DDBJ databases">
        <title>Neisseriaceae gen. nov. sp. Genome sequencing and assembly.</title>
        <authorList>
            <person name="Liu Z."/>
            <person name="Li A."/>
        </authorList>
    </citation>
    <scope>NUCLEOTIDE SEQUENCE [LARGE SCALE GENOMIC DNA]</scope>
    <source>
        <strain evidence="2 3">B2N2-7</strain>
    </source>
</reference>
<accession>A0A845BMS0</accession>
<dbReference type="InterPro" id="IPR025500">
    <property type="entry name" value="DUF4390"/>
</dbReference>
<evidence type="ECO:0000313" key="2">
    <source>
        <dbReference type="EMBL" id="MXR36564.1"/>
    </source>
</evidence>
<dbReference type="RefSeq" id="WP_124736198.1">
    <property type="nucleotide sequence ID" value="NZ_WSSB01000004.1"/>
</dbReference>
<keyword evidence="3" id="KW-1185">Reference proteome</keyword>
<sequence length="196" mass="22232">MTASITHWLKKLSLGLLLACSLAAPVLADDIRAQKAEAEISDGKLQLATHFVTDLPPDLGEALQQGVPLTFKLEFDLTRPRAYAYYTTLRDWFEPMATLDFRLSYYRFTNRYRVSIGSLSTHYATLDEALRAVGNISSWTVLDVSDWDNSETRRLAGRVRLSLDIGALPRPFQLNAFGSRDWTLASDWIDVKFNRK</sequence>
<dbReference type="EMBL" id="WSSB01000004">
    <property type="protein sequence ID" value="MXR36564.1"/>
    <property type="molecule type" value="Genomic_DNA"/>
</dbReference>
<dbReference type="Pfam" id="PF14334">
    <property type="entry name" value="DUF4390"/>
    <property type="match status" value="1"/>
</dbReference>
<feature type="signal peptide" evidence="1">
    <location>
        <begin position="1"/>
        <end position="28"/>
    </location>
</feature>
<evidence type="ECO:0000256" key="1">
    <source>
        <dbReference type="SAM" id="SignalP"/>
    </source>
</evidence>
<organism evidence="2 3">
    <name type="scientific">Craterilacuibacter sinensis</name>
    <dbReference type="NCBI Taxonomy" id="2686017"/>
    <lineage>
        <taxon>Bacteria</taxon>
        <taxon>Pseudomonadati</taxon>
        <taxon>Pseudomonadota</taxon>
        <taxon>Betaproteobacteria</taxon>
        <taxon>Neisseriales</taxon>
        <taxon>Neisseriaceae</taxon>
        <taxon>Craterilacuibacter</taxon>
    </lineage>
</organism>
<keyword evidence="1" id="KW-0732">Signal</keyword>
<gene>
    <name evidence="2" type="ORF">GQF02_06225</name>
</gene>
<feature type="chain" id="PRO_5033023682" evidence="1">
    <location>
        <begin position="29"/>
        <end position="196"/>
    </location>
</feature>
<dbReference type="Proteomes" id="UP000467214">
    <property type="component" value="Unassembled WGS sequence"/>
</dbReference>
<comment type="caution">
    <text evidence="2">The sequence shown here is derived from an EMBL/GenBank/DDBJ whole genome shotgun (WGS) entry which is preliminary data.</text>
</comment>
<dbReference type="AlphaFoldDB" id="A0A845BMS0"/>
<evidence type="ECO:0000313" key="3">
    <source>
        <dbReference type="Proteomes" id="UP000467214"/>
    </source>
</evidence>